<evidence type="ECO:0000256" key="2">
    <source>
        <dbReference type="SAM" id="Phobius"/>
    </source>
</evidence>
<evidence type="ECO:0008006" key="5">
    <source>
        <dbReference type="Google" id="ProtNLM"/>
    </source>
</evidence>
<name>A0A5B8UCC6_9ACTN</name>
<keyword evidence="4" id="KW-1185">Reference proteome</keyword>
<protein>
    <recommendedName>
        <fullName evidence="5">Trp biosynthesis-associated membrane protein</fullName>
    </recommendedName>
</protein>
<feature type="transmembrane region" description="Helical" evidence="2">
    <location>
        <begin position="101"/>
        <end position="118"/>
    </location>
</feature>
<keyword evidence="2" id="KW-1133">Transmembrane helix</keyword>
<dbReference type="KEGG" id="bsol:FSW04_23770"/>
<feature type="region of interest" description="Disordered" evidence="1">
    <location>
        <begin position="1"/>
        <end position="29"/>
    </location>
</feature>
<organism evidence="3 4">
    <name type="scientific">Baekduia soli</name>
    <dbReference type="NCBI Taxonomy" id="496014"/>
    <lineage>
        <taxon>Bacteria</taxon>
        <taxon>Bacillati</taxon>
        <taxon>Actinomycetota</taxon>
        <taxon>Thermoleophilia</taxon>
        <taxon>Solirubrobacterales</taxon>
        <taxon>Baekduiaceae</taxon>
        <taxon>Baekduia</taxon>
    </lineage>
</organism>
<keyword evidence="2" id="KW-0812">Transmembrane</keyword>
<dbReference type="EMBL" id="CP042430">
    <property type="protein sequence ID" value="QEC50302.1"/>
    <property type="molecule type" value="Genomic_DNA"/>
</dbReference>
<feature type="transmembrane region" description="Helical" evidence="2">
    <location>
        <begin position="152"/>
        <end position="177"/>
    </location>
</feature>
<dbReference type="AlphaFoldDB" id="A0A5B8UCC6"/>
<feature type="transmembrane region" description="Helical" evidence="2">
    <location>
        <begin position="78"/>
        <end position="94"/>
    </location>
</feature>
<evidence type="ECO:0000313" key="3">
    <source>
        <dbReference type="EMBL" id="QEC50302.1"/>
    </source>
</evidence>
<gene>
    <name evidence="3" type="ORF">FSW04_23770</name>
</gene>
<keyword evidence="2" id="KW-0472">Membrane</keyword>
<reference evidence="3 4" key="1">
    <citation type="journal article" date="2018" name="J. Microbiol.">
        <title>Baekduia soli gen. nov., sp. nov., a novel bacterium isolated from the soil of Baekdu Mountain and proposal of a novel family name, Baekduiaceae fam. nov.</title>
        <authorList>
            <person name="An D.S."/>
            <person name="Siddiqi M.Z."/>
            <person name="Kim K.H."/>
            <person name="Yu H.S."/>
            <person name="Im W.T."/>
        </authorList>
    </citation>
    <scope>NUCLEOTIDE SEQUENCE [LARGE SCALE GENOMIC DNA]</scope>
    <source>
        <strain evidence="3 4">BR7-21</strain>
    </source>
</reference>
<accession>A0A5B8UCC6</accession>
<proteinExistence type="predicted"/>
<feature type="transmembrane region" description="Helical" evidence="2">
    <location>
        <begin position="34"/>
        <end position="58"/>
    </location>
</feature>
<feature type="compositionally biased region" description="Basic and acidic residues" evidence="1">
    <location>
        <begin position="1"/>
        <end position="22"/>
    </location>
</feature>
<dbReference type="RefSeq" id="WP_146922792.1">
    <property type="nucleotide sequence ID" value="NZ_CP042430.1"/>
</dbReference>
<dbReference type="OrthoDB" id="5245118at2"/>
<evidence type="ECO:0000256" key="1">
    <source>
        <dbReference type="SAM" id="MobiDB-lite"/>
    </source>
</evidence>
<evidence type="ECO:0000313" key="4">
    <source>
        <dbReference type="Proteomes" id="UP000321805"/>
    </source>
</evidence>
<sequence>MSSAERGNEPDDSKGGVVDRRPGARPAGATPQRLLPAVAGLAGALCLVAATPATVIAIRVGTPGRTTGTSGWERHGPALLLLGLLGLWLLALGLRGARAAMAGLAAAGVAALAIAIAWDRPHLHDTGAVGDLYATATAGPGAGYYLETLGGALLLAAGGALLIAAGAGTTTAAPGAADGAAVRARRRGYQR</sequence>
<dbReference type="Proteomes" id="UP000321805">
    <property type="component" value="Chromosome"/>
</dbReference>